<keyword evidence="2" id="KW-0732">Signal</keyword>
<dbReference type="Proteomes" id="UP000583944">
    <property type="component" value="Unassembled WGS sequence"/>
</dbReference>
<dbReference type="VEuPathDB" id="TriTrypDB:BCY84_02422"/>
<accession>A0A7J6Y493</accession>
<dbReference type="EMBL" id="JABDHM010000036">
    <property type="protein sequence ID" value="KAF5221507.1"/>
    <property type="molecule type" value="Genomic_DNA"/>
</dbReference>
<feature type="region of interest" description="Disordered" evidence="1">
    <location>
        <begin position="1317"/>
        <end position="1360"/>
    </location>
</feature>
<dbReference type="VEuPathDB" id="TriTrypDB:ECC02_005394"/>
<comment type="caution">
    <text evidence="3">The sequence shown here is derived from an EMBL/GenBank/DDBJ whole genome shotgun (WGS) entry which is preliminary data.</text>
</comment>
<evidence type="ECO:0000256" key="1">
    <source>
        <dbReference type="SAM" id="MobiDB-lite"/>
    </source>
</evidence>
<evidence type="ECO:0000313" key="4">
    <source>
        <dbReference type="Proteomes" id="UP000583944"/>
    </source>
</evidence>
<proteinExistence type="predicted"/>
<feature type="compositionally biased region" description="Polar residues" evidence="1">
    <location>
        <begin position="883"/>
        <end position="896"/>
    </location>
</feature>
<feature type="region of interest" description="Disordered" evidence="1">
    <location>
        <begin position="151"/>
        <end position="207"/>
    </location>
</feature>
<reference evidence="3 4" key="1">
    <citation type="journal article" date="2019" name="Genome Biol. Evol.">
        <title>Nanopore Sequencing Significantly Improves Genome Assembly of the Protozoan Parasite Trypanosoma cruzi.</title>
        <authorList>
            <person name="Diaz-Viraque F."/>
            <person name="Pita S."/>
            <person name="Greif G."/>
            <person name="de Souza R.C.M."/>
            <person name="Iraola G."/>
            <person name="Robello C."/>
        </authorList>
    </citation>
    <scope>NUCLEOTIDE SEQUENCE [LARGE SCALE GENOMIC DNA]</scope>
    <source>
        <strain evidence="3 4">Berenice</strain>
    </source>
</reference>
<feature type="region of interest" description="Disordered" evidence="1">
    <location>
        <begin position="493"/>
        <end position="534"/>
    </location>
</feature>
<evidence type="ECO:0000313" key="3">
    <source>
        <dbReference type="EMBL" id="KAF5221507.1"/>
    </source>
</evidence>
<evidence type="ECO:0008006" key="5">
    <source>
        <dbReference type="Google" id="ProtNLM"/>
    </source>
</evidence>
<feature type="compositionally biased region" description="Acidic residues" evidence="1">
    <location>
        <begin position="1324"/>
        <end position="1338"/>
    </location>
</feature>
<name>A0A7J6Y493_TRYCR</name>
<sequence>MLHAFPCDFFFVSSLLTCFTSLYTSSSTHSVGRISTGEEWGVGRLTPRRGERALTFRPCIFFPPHSPAMLTPSRGPVASDTPCFGFVPHALAGDILITSRRLQVLSYVLAELSSSAMLLDDYVRGILNIPHRLLVAWQSIAVAARARQATQRSGESGALRETPKFGGRREPLAPRTPAGRRDHNNASIGGASPQLSQQNTNNNRDVDDNRTAKLHACQLMEDNAARHVEFIRRTVVMALFQQYLQVVVEKSVDDLLLRGWLGSSFEPNTRGSRRGHVARHEGAESSFLDLKDDEGGEVGGNEEVGNPANGNKRPHDVSVFPLRQLLPLNVSSDHDDHDGDKYVRSSVSLQAFMRAAVAFNPTICALRLMSRCILYASHVRNVDDEAAASAGTTEGEKGVFYVVVASRAVGTCEHSEPCFGNRKFFFVRCQESEVRCKRDGSPSAQWAEAAALSPTWREPNSRQDANRHKSSAVPRGREAWHWMMRLMTQTMTGQQSGQGNTPIRDCGGNQTRPCVPWRRSAQHSSERRTREGRSQLGLPYVVTLAARGGGGGAATMKSGTRPKGGRDFVPSFQLHRKAGKKGARDYFPNRHYHYAEDDYEEDSIESWLVMHSNRCSATGTFFGPATARPGRLITDAEKPLGGLSFGSSVACSANNFVVPFDQAISAPPNAGHDTNYREQQSTEQFSATTEVVSAGQLAFAEELLARLNFWCARGQPRRCYYDPALSDGCQTATVNPTAEMRMDRGHGIAGSNHTDVDCKGEMPLRLLFTQVGVIRFRPVEASVYRSGRGQELLLQALADSTEVVICSVLESRSHYGWHNHSSGGTEGRVDGCYAFDTYAVSDDGNDPFLWGRYDDIAMEAFVSWAQGEVTTDGADDVCDTDGNGVSTAGNSSNSHVATRRSLSMREKHQRKNERLKIEFHLAHSQRLDALLVHQRAAKPVAALILRQLPRKPHHTTGNGKQLVQETTFVVQSFSHYVVHLLRQIREENVLMVDMDRTLVDNAILAGEDSTPMACQKVSGANGGSQLHFEVRKEVQYLVTDTPFQGMRTETIYVRHGVRRLLRYFAIEWGIPVVLVTKSSRRRTEAILSQALDPEEELFPPGYGRVFTAELLLGKLSDDLPSDGPFSSSALPPHVASEKEHARWRSHESLVNSRKCTTAVLQELDRAHRKRHGTRHFSPKARSVAVLDDAPQVWVEADWPCTVSVVPYTLGRVDPREYFTPNGLIPSMLLSVLYRGKCVRYPTPNREGNESTYGIGAVKKGIGRNDTMGMDFTIPALERCVFFCDFDPNNDVNQNNLLEMPRVEDPCLPEDHLLSAASSGYNASAEDEVASGEETVVEEVNERREGSSPWATADVEDVTPL</sequence>
<gene>
    <name evidence="3" type="ORF">ECC02_005394</name>
</gene>
<feature type="compositionally biased region" description="Basic and acidic residues" evidence="1">
    <location>
        <begin position="524"/>
        <end position="533"/>
    </location>
</feature>
<organism evidence="3 4">
    <name type="scientific">Trypanosoma cruzi</name>
    <dbReference type="NCBI Taxonomy" id="5693"/>
    <lineage>
        <taxon>Eukaryota</taxon>
        <taxon>Discoba</taxon>
        <taxon>Euglenozoa</taxon>
        <taxon>Kinetoplastea</taxon>
        <taxon>Metakinetoplastina</taxon>
        <taxon>Trypanosomatida</taxon>
        <taxon>Trypanosomatidae</taxon>
        <taxon>Trypanosoma</taxon>
        <taxon>Schizotrypanum</taxon>
    </lineage>
</organism>
<feature type="compositionally biased region" description="Basic and acidic residues" evidence="1">
    <location>
        <begin position="161"/>
        <end position="172"/>
    </location>
</feature>
<feature type="compositionally biased region" description="Low complexity" evidence="1">
    <location>
        <begin position="301"/>
        <end position="311"/>
    </location>
</feature>
<feature type="signal peptide" evidence="2">
    <location>
        <begin position="1"/>
        <end position="30"/>
    </location>
</feature>
<dbReference type="InterPro" id="IPR023214">
    <property type="entry name" value="HAD_sf"/>
</dbReference>
<feature type="region of interest" description="Disordered" evidence="1">
    <location>
        <begin position="549"/>
        <end position="568"/>
    </location>
</feature>
<evidence type="ECO:0000256" key="2">
    <source>
        <dbReference type="SAM" id="SignalP"/>
    </source>
</evidence>
<feature type="region of interest" description="Disordered" evidence="1">
    <location>
        <begin position="883"/>
        <end position="909"/>
    </location>
</feature>
<feature type="chain" id="PRO_5029674444" description="FCP1 homology domain-containing protein" evidence="2">
    <location>
        <begin position="31"/>
        <end position="1360"/>
    </location>
</feature>
<dbReference type="Gene3D" id="3.40.50.1000">
    <property type="entry name" value="HAD superfamily/HAD-like"/>
    <property type="match status" value="1"/>
</dbReference>
<feature type="region of interest" description="Disordered" evidence="1">
    <location>
        <begin position="447"/>
        <end position="478"/>
    </location>
</feature>
<feature type="region of interest" description="Disordered" evidence="1">
    <location>
        <begin position="268"/>
        <end position="313"/>
    </location>
</feature>
<protein>
    <recommendedName>
        <fullName evidence="5">FCP1 homology domain-containing protein</fullName>
    </recommendedName>
</protein>